<comment type="caution">
    <text evidence="1">The sequence shown here is derived from an EMBL/GenBank/DDBJ whole genome shotgun (WGS) entry which is preliminary data.</text>
</comment>
<evidence type="ECO:0000313" key="2">
    <source>
        <dbReference type="Proteomes" id="UP000016491"/>
    </source>
</evidence>
<gene>
    <name evidence="1" type="ORF">CLOSYM_03117</name>
</gene>
<organism evidence="1 2">
    <name type="scientific">[Clostridium] symbiosum ATCC 14940</name>
    <dbReference type="NCBI Taxonomy" id="411472"/>
    <lineage>
        <taxon>Bacteria</taxon>
        <taxon>Bacillati</taxon>
        <taxon>Bacillota</taxon>
        <taxon>Clostridia</taxon>
        <taxon>Lachnospirales</taxon>
        <taxon>Lachnospiraceae</taxon>
        <taxon>Otoolea</taxon>
    </lineage>
</organism>
<evidence type="ECO:0000313" key="1">
    <source>
        <dbReference type="EMBL" id="ERI75651.1"/>
    </source>
</evidence>
<accession>A0ABC9TVF6</accession>
<sequence>MVRSGRVPPTSVKYLQLCFLLWYDLEELFSERDRKEEYTC</sequence>
<dbReference type="AlphaFoldDB" id="A0ABC9TVF6"/>
<protein>
    <submittedName>
        <fullName evidence="1">Uncharacterized protein</fullName>
    </submittedName>
</protein>
<proteinExistence type="predicted"/>
<reference evidence="1 2" key="1">
    <citation type="submission" date="2013-07" db="EMBL/GenBank/DDBJ databases">
        <authorList>
            <person name="Weinstock G."/>
            <person name="Sodergren E."/>
            <person name="Wylie T."/>
            <person name="Fulton L."/>
            <person name="Fulton R."/>
            <person name="Fronick C."/>
            <person name="O'Laughlin M."/>
            <person name="Godfrey J."/>
            <person name="Miner T."/>
            <person name="Herter B."/>
            <person name="Appelbaum E."/>
            <person name="Cordes M."/>
            <person name="Lek S."/>
            <person name="Wollam A."/>
            <person name="Pepin K.H."/>
            <person name="Palsikar V.B."/>
            <person name="Mitreva M."/>
            <person name="Wilson R.K."/>
        </authorList>
    </citation>
    <scope>NUCLEOTIDE SEQUENCE [LARGE SCALE GENOMIC DNA]</scope>
    <source>
        <strain evidence="1 2">ATCC 14940</strain>
    </source>
</reference>
<dbReference type="EMBL" id="AWSU01000240">
    <property type="protein sequence ID" value="ERI75651.1"/>
    <property type="molecule type" value="Genomic_DNA"/>
</dbReference>
<dbReference type="Proteomes" id="UP000016491">
    <property type="component" value="Unassembled WGS sequence"/>
</dbReference>
<name>A0ABC9TVF6_CLOSY</name>